<dbReference type="OrthoDB" id="10534952at2759"/>
<gene>
    <name evidence="3" type="ORF">TRAPUB_2469</name>
</gene>
<evidence type="ECO:0000313" key="4">
    <source>
        <dbReference type="Proteomes" id="UP000184267"/>
    </source>
</evidence>
<comment type="caution">
    <text evidence="3">The sequence shown here is derived from an EMBL/GenBank/DDBJ whole genome shotgun (WGS) entry which is preliminary data.</text>
</comment>
<proteinExistence type="predicted"/>
<organism evidence="3 4">
    <name type="scientific">Trametes pubescens</name>
    <name type="common">White-rot fungus</name>
    <dbReference type="NCBI Taxonomy" id="154538"/>
    <lineage>
        <taxon>Eukaryota</taxon>
        <taxon>Fungi</taxon>
        <taxon>Dikarya</taxon>
        <taxon>Basidiomycota</taxon>
        <taxon>Agaricomycotina</taxon>
        <taxon>Agaricomycetes</taxon>
        <taxon>Polyporales</taxon>
        <taxon>Polyporaceae</taxon>
        <taxon>Trametes</taxon>
    </lineage>
</organism>
<feature type="compositionally biased region" description="Low complexity" evidence="2">
    <location>
        <begin position="300"/>
        <end position="309"/>
    </location>
</feature>
<feature type="compositionally biased region" description="Low complexity" evidence="2">
    <location>
        <begin position="394"/>
        <end position="416"/>
    </location>
</feature>
<evidence type="ECO:0000256" key="1">
    <source>
        <dbReference type="SAM" id="Coils"/>
    </source>
</evidence>
<dbReference type="AlphaFoldDB" id="A0A1M2VGI3"/>
<accession>A0A1M2VGI3</accession>
<feature type="region of interest" description="Disordered" evidence="2">
    <location>
        <begin position="338"/>
        <end position="465"/>
    </location>
</feature>
<feature type="region of interest" description="Disordered" evidence="2">
    <location>
        <begin position="293"/>
        <end position="325"/>
    </location>
</feature>
<evidence type="ECO:0000313" key="3">
    <source>
        <dbReference type="EMBL" id="OJT06677.1"/>
    </source>
</evidence>
<protein>
    <submittedName>
        <fullName evidence="3">Uncharacterized protein</fullName>
    </submittedName>
</protein>
<dbReference type="EMBL" id="MNAD01001279">
    <property type="protein sequence ID" value="OJT06677.1"/>
    <property type="molecule type" value="Genomic_DNA"/>
</dbReference>
<keyword evidence="4" id="KW-1185">Reference proteome</keyword>
<dbReference type="Proteomes" id="UP000184267">
    <property type="component" value="Unassembled WGS sequence"/>
</dbReference>
<keyword evidence="1" id="KW-0175">Coiled coil</keyword>
<dbReference type="OMA" id="TIWNIHR"/>
<feature type="coiled-coil region" evidence="1">
    <location>
        <begin position="537"/>
        <end position="592"/>
    </location>
</feature>
<sequence length="595" mass="64849">MSAPRAPSSLSNPAPAVDPADTDAISTIYQHLSQLRQAHSADNVPPLLDIELLVALADALLNAPADSARRSQLWTQLLHNVDAALTRALDRSRPLVSPDASDRCVLIPRDIKGWIENVVPIHVELIKNIVVEGRGKDAVLELLPLYQQLTNVKNVSPEDHANLYNLVLALDSVLKSEAQELPGDNSVIPPEENLQRLFGFTSHGELQHLCEASGIFDYSTDISEDMSQDDSDNRFILRGVYAAPPAPAAVPVQPSGASAAAAAASACLPVSRAPVPVAPGDGSADMSLVSDRTRSYMDDSNTSSESTSSAGTPAHSASYEGSMDMSIVPTSPAMRVGELNLSLDPTPPAATAPPSPGLRERTNMPMPPPSPRGRVATAKEDVNPHTPPTSGRVSPASRTGSRSGSGTRAARPSRGAVQPLMQSTPAGAGAHHSQRVPTFGRTASHGSDVSWSDYHGLSPQQPAMEKALAKEREERAREVQMWQALIEKEKEERQADIDKLKVLLQEKDDKFKLLLQEKDDKFKVLKEERATEVNLFKVLLQEKDERLREKDEQLREKDERRKFEAGMYQDRVKMLTERCEELKKKVEETSTAKPF</sequence>
<reference evidence="3 4" key="1">
    <citation type="submission" date="2016-10" db="EMBL/GenBank/DDBJ databases">
        <title>Genome sequence of the basidiomycete white-rot fungus Trametes pubescens.</title>
        <authorList>
            <person name="Makela M.R."/>
            <person name="Granchi Z."/>
            <person name="Peng M."/>
            <person name="De Vries R.P."/>
            <person name="Grigoriev I."/>
            <person name="Riley R."/>
            <person name="Hilden K."/>
        </authorList>
    </citation>
    <scope>NUCLEOTIDE SEQUENCE [LARGE SCALE GENOMIC DNA]</scope>
    <source>
        <strain evidence="3 4">FBCC735</strain>
    </source>
</reference>
<name>A0A1M2VGI3_TRAPU</name>
<evidence type="ECO:0000256" key="2">
    <source>
        <dbReference type="SAM" id="MobiDB-lite"/>
    </source>
</evidence>
<feature type="compositionally biased region" description="Pro residues" evidence="2">
    <location>
        <begin position="345"/>
        <end position="356"/>
    </location>
</feature>